<name>A0ACD1ADV1_9FIRM</name>
<keyword evidence="2" id="KW-1185">Reference proteome</keyword>
<gene>
    <name evidence="1" type="ORF">FRZ06_13695</name>
</gene>
<keyword evidence="1" id="KW-0547">Nucleotide-binding</keyword>
<protein>
    <submittedName>
        <fullName evidence="1">ATP-binding cassette domain-containing protein</fullName>
    </submittedName>
</protein>
<evidence type="ECO:0000313" key="1">
    <source>
        <dbReference type="EMBL" id="QOX64320.1"/>
    </source>
</evidence>
<organism evidence="1 2">
    <name type="scientific">Anoxybacterium hadale</name>
    <dbReference type="NCBI Taxonomy" id="3408580"/>
    <lineage>
        <taxon>Bacteria</taxon>
        <taxon>Bacillati</taxon>
        <taxon>Bacillota</taxon>
        <taxon>Clostridia</taxon>
        <taxon>Peptostreptococcales</taxon>
        <taxon>Anaerovoracaceae</taxon>
        <taxon>Anoxybacterium</taxon>
    </lineage>
</organism>
<evidence type="ECO:0000313" key="2">
    <source>
        <dbReference type="Proteomes" id="UP000594014"/>
    </source>
</evidence>
<reference evidence="1" key="1">
    <citation type="submission" date="2019-08" db="EMBL/GenBank/DDBJ databases">
        <title>Genome sequence of Clostridiales bacterium MT110.</title>
        <authorList>
            <person name="Cao J."/>
        </authorList>
    </citation>
    <scope>NUCLEOTIDE SEQUENCE</scope>
    <source>
        <strain evidence="1">MT110</strain>
    </source>
</reference>
<sequence length="67" mass="7246">MEKIPLLEMKGNTKRFENVLANDSIDLKMYPGESHALLGENGSGKSTLMNILLGIYKPNVGGVILGD</sequence>
<keyword evidence="1" id="KW-0067">ATP-binding</keyword>
<proteinExistence type="predicted"/>
<dbReference type="EMBL" id="CP042469">
    <property type="protein sequence ID" value="QOX64320.1"/>
    <property type="molecule type" value="Genomic_DNA"/>
</dbReference>
<dbReference type="Proteomes" id="UP000594014">
    <property type="component" value="Chromosome"/>
</dbReference>
<accession>A0ACD1ADV1</accession>